<evidence type="ECO:0000256" key="2">
    <source>
        <dbReference type="ARBA" id="ARBA00011738"/>
    </source>
</evidence>
<dbReference type="PIRSF" id="PIRSF031134">
    <property type="entry name" value="MTRK"/>
    <property type="match status" value="1"/>
</dbReference>
<dbReference type="NCBIfam" id="TIGR01767">
    <property type="entry name" value="MTRK"/>
    <property type="match status" value="1"/>
</dbReference>
<dbReference type="Gene3D" id="3.30.200.20">
    <property type="entry name" value="Phosphorylase Kinase, domain 1"/>
    <property type="match status" value="1"/>
</dbReference>
<keyword evidence="4 9" id="KW-0808">Transferase</keyword>
<keyword evidence="6 9" id="KW-0418">Kinase</keyword>
<evidence type="ECO:0000313" key="10">
    <source>
        <dbReference type="Proteomes" id="UP000595857"/>
    </source>
</evidence>
<dbReference type="GO" id="GO:0046522">
    <property type="term" value="F:S-methyl-5-thioribose kinase activity"/>
    <property type="evidence" value="ECO:0007669"/>
    <property type="project" value="UniProtKB-EC"/>
</dbReference>
<keyword evidence="7" id="KW-0067">ATP-binding</keyword>
<feature type="domain" description="Aminoglycoside phosphotransferase" evidence="8">
    <location>
        <begin position="38"/>
        <end position="276"/>
    </location>
</feature>
<evidence type="ECO:0000256" key="7">
    <source>
        <dbReference type="ARBA" id="ARBA00022840"/>
    </source>
</evidence>
<name>A0ABX7C2Z8_9HYPH</name>
<gene>
    <name evidence="9" type="ORF">JI748_12680</name>
</gene>
<dbReference type="InterPro" id="IPR002575">
    <property type="entry name" value="Aminoglycoside_PTrfase"/>
</dbReference>
<dbReference type="InterPro" id="IPR009212">
    <property type="entry name" value="Methylthioribose_kinase"/>
</dbReference>
<protein>
    <recommendedName>
        <fullName evidence="3">S-methyl-5-thioribose kinase</fullName>
        <ecNumber evidence="3">2.7.1.100</ecNumber>
    </recommendedName>
</protein>
<comment type="similarity">
    <text evidence="1">Belongs to the methylthioribose kinase family.</text>
</comment>
<dbReference type="Gene3D" id="3.90.1200.10">
    <property type="match status" value="1"/>
</dbReference>
<evidence type="ECO:0000256" key="4">
    <source>
        <dbReference type="ARBA" id="ARBA00022679"/>
    </source>
</evidence>
<dbReference type="PANTHER" id="PTHR34273:SF2">
    <property type="entry name" value="METHYLTHIORIBOSE KINASE"/>
    <property type="match status" value="1"/>
</dbReference>
<accession>A0ABX7C2Z8</accession>
<comment type="subunit">
    <text evidence="2">Homodimer.</text>
</comment>
<reference evidence="9 10" key="1">
    <citation type="submission" date="2021-01" db="EMBL/GenBank/DDBJ databases">
        <title>Genome seq and assembly of Devosia sp. LEGU1.</title>
        <authorList>
            <person name="Chhetri G."/>
        </authorList>
    </citation>
    <scope>NUCLEOTIDE SEQUENCE [LARGE SCALE GENOMIC DNA]</scope>
    <source>
        <strain evidence="9 10">LEGU1</strain>
    </source>
</reference>
<dbReference type="PANTHER" id="PTHR34273">
    <property type="entry name" value="METHYLTHIORIBOSE KINASE"/>
    <property type="match status" value="1"/>
</dbReference>
<keyword evidence="5" id="KW-0547">Nucleotide-binding</keyword>
<organism evidence="9 10">
    <name type="scientific">Devosia rhizoryzae</name>
    <dbReference type="NCBI Taxonomy" id="2774137"/>
    <lineage>
        <taxon>Bacteria</taxon>
        <taxon>Pseudomonadati</taxon>
        <taxon>Pseudomonadota</taxon>
        <taxon>Alphaproteobacteria</taxon>
        <taxon>Hyphomicrobiales</taxon>
        <taxon>Devosiaceae</taxon>
        <taxon>Devosia</taxon>
    </lineage>
</organism>
<dbReference type="EC" id="2.7.1.100" evidence="3"/>
<dbReference type="Pfam" id="PF01636">
    <property type="entry name" value="APH"/>
    <property type="match status" value="1"/>
</dbReference>
<dbReference type="EMBL" id="CP068046">
    <property type="protein sequence ID" value="QQR38617.1"/>
    <property type="molecule type" value="Genomic_DNA"/>
</dbReference>
<evidence type="ECO:0000313" key="9">
    <source>
        <dbReference type="EMBL" id="QQR38617.1"/>
    </source>
</evidence>
<keyword evidence="10" id="KW-1185">Reference proteome</keyword>
<evidence type="ECO:0000256" key="6">
    <source>
        <dbReference type="ARBA" id="ARBA00022777"/>
    </source>
</evidence>
<evidence type="ECO:0000259" key="8">
    <source>
        <dbReference type="Pfam" id="PF01636"/>
    </source>
</evidence>
<dbReference type="RefSeq" id="WP_201631205.1">
    <property type="nucleotide sequence ID" value="NZ_CP068046.1"/>
</dbReference>
<dbReference type="InterPro" id="IPR011009">
    <property type="entry name" value="Kinase-like_dom_sf"/>
</dbReference>
<proteinExistence type="inferred from homology"/>
<dbReference type="SUPFAM" id="SSF56112">
    <property type="entry name" value="Protein kinase-like (PK-like)"/>
    <property type="match status" value="1"/>
</dbReference>
<evidence type="ECO:0000256" key="1">
    <source>
        <dbReference type="ARBA" id="ARBA00010165"/>
    </source>
</evidence>
<dbReference type="Proteomes" id="UP000595857">
    <property type="component" value="Chromosome"/>
</dbReference>
<sequence>MADFAGFEPLNAKTLPQRLGQLPALLDTAGGPAENWQVREVGDGNLNLVFIVEGSAGTVIVKQALPYVRLVGDSWPLPLKRSFFEHKALTRQEERDPGSVPRILHFDGEQAIIVMEFLTPHVILRRAFIDGRQMPRASRDLGLFLARTLFRGSDLAMPPRERKEELAVFADNVELCDITENLVFSDPYFDAKLNRHTSPELDGIVAQLRADRDVKVEAQVMKHLFANKNETLLHGDLHTGSVMVTETETRVIDPEFAFYGPMAFDVGVLLSNFWMSYFSQSGHGERGAMQAYLLNGVDEIWTTFRAEFSRLWRGERNGILYQRTLFEDQGDHLGSEQALSRVLAEIWTDALGFAGCEMHRRILGLAHNADFETIDDSAVRARCETKALKLGRQLLVGRRHIHSVSEVNDLAEQLEKEIVR</sequence>
<evidence type="ECO:0000256" key="3">
    <source>
        <dbReference type="ARBA" id="ARBA00012128"/>
    </source>
</evidence>
<evidence type="ECO:0000256" key="5">
    <source>
        <dbReference type="ARBA" id="ARBA00022741"/>
    </source>
</evidence>